<evidence type="ECO:0000313" key="8">
    <source>
        <dbReference type="EMBL" id="RZF63685.1"/>
    </source>
</evidence>
<dbReference type="PANTHER" id="PTHR33841">
    <property type="entry name" value="DNA METHYLTRANSFERASE YEEA-RELATED"/>
    <property type="match status" value="1"/>
</dbReference>
<dbReference type="InterPro" id="IPR029063">
    <property type="entry name" value="SAM-dependent_MTases_sf"/>
</dbReference>
<evidence type="ECO:0000256" key="3">
    <source>
        <dbReference type="ARBA" id="ARBA00022603"/>
    </source>
</evidence>
<dbReference type="RefSeq" id="WP_130158711.1">
    <property type="nucleotide sequence ID" value="NZ_SGIS01000022.1"/>
</dbReference>
<protein>
    <recommendedName>
        <fullName evidence="2">site-specific DNA-methyltransferase (adenine-specific)</fullName>
        <ecNumber evidence="2">2.1.1.72</ecNumber>
    </recommendedName>
</protein>
<organism evidence="8 9">
    <name type="scientific">Sphingomonas populi</name>
    <dbReference type="NCBI Taxonomy" id="2484750"/>
    <lineage>
        <taxon>Bacteria</taxon>
        <taxon>Pseudomonadati</taxon>
        <taxon>Pseudomonadota</taxon>
        <taxon>Alphaproteobacteria</taxon>
        <taxon>Sphingomonadales</taxon>
        <taxon>Sphingomonadaceae</taxon>
        <taxon>Sphingomonas</taxon>
    </lineage>
</organism>
<dbReference type="GO" id="GO:0009007">
    <property type="term" value="F:site-specific DNA-methyltransferase (adenine-specific) activity"/>
    <property type="evidence" value="ECO:0007669"/>
    <property type="project" value="UniProtKB-EC"/>
</dbReference>
<dbReference type="Proteomes" id="UP000292085">
    <property type="component" value="Unassembled WGS sequence"/>
</dbReference>
<proteinExistence type="inferred from homology"/>
<dbReference type="OrthoDB" id="9806213at2"/>
<dbReference type="CDD" id="cd02440">
    <property type="entry name" value="AdoMet_MTases"/>
    <property type="match status" value="1"/>
</dbReference>
<dbReference type="AlphaFoldDB" id="A0A4Q6XUT1"/>
<comment type="caution">
    <text evidence="8">The sequence shown here is derived from an EMBL/GenBank/DDBJ whole genome shotgun (WGS) entry which is preliminary data.</text>
</comment>
<keyword evidence="5" id="KW-0680">Restriction system</keyword>
<comment type="similarity">
    <text evidence="1">Belongs to the N(4)/N(6)-methyltransferase family.</text>
</comment>
<evidence type="ECO:0000256" key="6">
    <source>
        <dbReference type="ARBA" id="ARBA00047942"/>
    </source>
</evidence>
<dbReference type="SUPFAM" id="SSF53335">
    <property type="entry name" value="S-adenosyl-L-methionine-dependent methyltransferases"/>
    <property type="match status" value="1"/>
</dbReference>
<name>A0A4Q6XUT1_9SPHN</name>
<dbReference type="GO" id="GO:0003677">
    <property type="term" value="F:DNA binding"/>
    <property type="evidence" value="ECO:0007669"/>
    <property type="project" value="InterPro"/>
</dbReference>
<accession>A0A4Q6XUT1</accession>
<sequence length="536" mass="57950">MLGEEQQRGRQILALARAASGEVDNNLSVDARAAFCLSLLDGVPHTGRIGLFTSSIEPLAVEERHYWTGVFYTLLLSAETRRTQATYFTPPYLANAVLDLAIGAGFNLAQHDVLDPAAGGAAFLSTIAARMQQAGLEADDIVYRLNGIEIDPGLAAISRSLIQRRLGETVAREMIVTADALRVKPLAAYNLVVANPPYGRLHVDELPDDNWKAIAHSGHINKYAVFTEYCFRMAKPNALLALVIPSSFRAGPLYDRMRSYIRSNGQVVALGSVDGRKDVFVDVAQDVSVLLVRKGASHKTSVPVSFPVLGLGEIEEPQRRRLPADATRPWPTPAPDGEVLGGATLADYGITVRAGYFVWNREQHRMAEEGDPNAYPLMWAKNVKAGKLCRPAAKKGTGIDFVTVDPTSSAIVRGPAIVMQRTTNTKQPRRLICSRVAPAVSKKWNGFITENHTIILTGADPARLKLVEALLNTAAVDARYRRVSGTASISVTLLRELDLPLPNAFAEAMASHGDDAEIAAVAAYGSGAKTRTTEHA</sequence>
<dbReference type="Gene3D" id="3.40.50.150">
    <property type="entry name" value="Vaccinia Virus protein VP39"/>
    <property type="match status" value="1"/>
</dbReference>
<dbReference type="PROSITE" id="PS00092">
    <property type="entry name" value="N6_MTASE"/>
    <property type="match status" value="1"/>
</dbReference>
<dbReference type="PRINTS" id="PR00507">
    <property type="entry name" value="N12N6MTFRASE"/>
</dbReference>
<comment type="catalytic activity">
    <reaction evidence="6">
        <text>a 2'-deoxyadenosine in DNA + S-adenosyl-L-methionine = an N(6)-methyl-2'-deoxyadenosine in DNA + S-adenosyl-L-homocysteine + H(+)</text>
        <dbReference type="Rhea" id="RHEA:15197"/>
        <dbReference type="Rhea" id="RHEA-COMP:12418"/>
        <dbReference type="Rhea" id="RHEA-COMP:12419"/>
        <dbReference type="ChEBI" id="CHEBI:15378"/>
        <dbReference type="ChEBI" id="CHEBI:57856"/>
        <dbReference type="ChEBI" id="CHEBI:59789"/>
        <dbReference type="ChEBI" id="CHEBI:90615"/>
        <dbReference type="ChEBI" id="CHEBI:90616"/>
        <dbReference type="EC" id="2.1.1.72"/>
    </reaction>
</comment>
<evidence type="ECO:0000313" key="9">
    <source>
        <dbReference type="Proteomes" id="UP000292085"/>
    </source>
</evidence>
<dbReference type="EC" id="2.1.1.72" evidence="2"/>
<dbReference type="Pfam" id="PF02384">
    <property type="entry name" value="N6_Mtase"/>
    <property type="match status" value="1"/>
</dbReference>
<dbReference type="InterPro" id="IPR050953">
    <property type="entry name" value="N4_N6_ade-DNA_methylase"/>
</dbReference>
<keyword evidence="3 8" id="KW-0489">Methyltransferase</keyword>
<keyword evidence="9" id="KW-1185">Reference proteome</keyword>
<dbReference type="InterPro" id="IPR003356">
    <property type="entry name" value="DNA_methylase_A-5"/>
</dbReference>
<dbReference type="GO" id="GO:0008170">
    <property type="term" value="F:N-methyltransferase activity"/>
    <property type="evidence" value="ECO:0007669"/>
    <property type="project" value="InterPro"/>
</dbReference>
<evidence type="ECO:0000256" key="4">
    <source>
        <dbReference type="ARBA" id="ARBA00022679"/>
    </source>
</evidence>
<keyword evidence="4 8" id="KW-0808">Transferase</keyword>
<dbReference type="InterPro" id="IPR002052">
    <property type="entry name" value="DNA_methylase_N6_adenine_CS"/>
</dbReference>
<evidence type="ECO:0000259" key="7">
    <source>
        <dbReference type="Pfam" id="PF02384"/>
    </source>
</evidence>
<dbReference type="PANTHER" id="PTHR33841:SF1">
    <property type="entry name" value="DNA METHYLTRANSFERASE A"/>
    <property type="match status" value="1"/>
</dbReference>
<evidence type="ECO:0000256" key="1">
    <source>
        <dbReference type="ARBA" id="ARBA00006594"/>
    </source>
</evidence>
<dbReference type="EMBL" id="SGIS01000022">
    <property type="protein sequence ID" value="RZF63685.1"/>
    <property type="molecule type" value="Genomic_DNA"/>
</dbReference>
<evidence type="ECO:0000256" key="5">
    <source>
        <dbReference type="ARBA" id="ARBA00022747"/>
    </source>
</evidence>
<evidence type="ECO:0000256" key="2">
    <source>
        <dbReference type="ARBA" id="ARBA00011900"/>
    </source>
</evidence>
<dbReference type="GO" id="GO:0009307">
    <property type="term" value="P:DNA restriction-modification system"/>
    <property type="evidence" value="ECO:0007669"/>
    <property type="project" value="UniProtKB-KW"/>
</dbReference>
<gene>
    <name evidence="8" type="ORF">EWE75_14485</name>
</gene>
<dbReference type="GO" id="GO:0032259">
    <property type="term" value="P:methylation"/>
    <property type="evidence" value="ECO:0007669"/>
    <property type="project" value="UniProtKB-KW"/>
</dbReference>
<reference evidence="8 9" key="1">
    <citation type="submission" date="2019-02" db="EMBL/GenBank/DDBJ databases">
        <authorList>
            <person name="Li Y."/>
        </authorList>
    </citation>
    <scope>NUCLEOTIDE SEQUENCE [LARGE SCALE GENOMIC DNA]</scope>
    <source>
        <strain evidence="8 9">3-7</strain>
    </source>
</reference>
<feature type="domain" description="DNA methylase adenine-specific" evidence="7">
    <location>
        <begin position="77"/>
        <end position="299"/>
    </location>
</feature>